<keyword evidence="2 4" id="KW-0396">Initiation factor</keyword>
<dbReference type="GO" id="GO:0016282">
    <property type="term" value="C:eukaryotic 43S preinitiation complex"/>
    <property type="evidence" value="ECO:0007669"/>
    <property type="project" value="UniProtKB-UniRule"/>
</dbReference>
<keyword evidence="1 4" id="KW-0963">Cytoplasm</keyword>
<comment type="similarity">
    <text evidence="4">Belongs to the eIF-3 subunit L family.</text>
</comment>
<dbReference type="GO" id="GO:0003743">
    <property type="term" value="F:translation initiation factor activity"/>
    <property type="evidence" value="ECO:0007669"/>
    <property type="project" value="UniProtKB-UniRule"/>
</dbReference>
<dbReference type="GO" id="GO:0033290">
    <property type="term" value="C:eukaryotic 48S preinitiation complex"/>
    <property type="evidence" value="ECO:0007669"/>
    <property type="project" value="UniProtKB-UniRule"/>
</dbReference>
<dbReference type="GO" id="GO:0005852">
    <property type="term" value="C:eukaryotic translation initiation factor 3 complex"/>
    <property type="evidence" value="ECO:0007669"/>
    <property type="project" value="UniProtKB-UniRule"/>
</dbReference>
<evidence type="ECO:0000256" key="4">
    <source>
        <dbReference type="HAMAP-Rule" id="MF_03011"/>
    </source>
</evidence>
<dbReference type="PANTHER" id="PTHR13242">
    <property type="entry name" value="EUKARYOTIC TRANSLATION INITIATION FACTOR 3"/>
    <property type="match status" value="1"/>
</dbReference>
<accession>A0AAE0C3G1</accession>
<sequence>MTMDAERPGMPPWAAERDARMKGTVQPSFSDHDMVVPDMVQTFVAYFYRHIREKNVFEILSMYETSFHKLTERYFKASPWPPVQAIAPLVDNDHVFCLLYKEMYYRHLYAKNTPSLEQRCESWDNYCALFGVILHGNVNMQLPNLWLWDMVDEFIYQFQSFCQYRGKLSTKTAEELELLKRCDQVWNVLGVLNYLQALHDKSNIDATLEKERSGEEIFSQNEGYDYNQSNVLRLLGYFGMTGLLRVHCLIGDYHGALKAIDSIDLDKPGLFTKVTPCYISSMYYVGFSYLMTHRYLDAIRIFNHILQYINRAKQYHIRSPSYEQILKKNEQLFALLAICLSLCPQPKLLDDTVHTALREKYSDKISKMSNGEESVFDELFSYACPKFITPCPPSFDDPSYNYNQEAYRLQLKCFLAEVRQLRHLPTVRSFLKLYTTISVAKLATFLEMEPVALRTILLCLKQKTRQLQWNGGPSALDGDWTSAGDIDFYINGEMIHVIDNKIQRQYGDYFCNHILKSERIMADLQKLPELL</sequence>
<dbReference type="HAMAP" id="MF_03011">
    <property type="entry name" value="eIF3l"/>
    <property type="match status" value="1"/>
</dbReference>
<dbReference type="InterPro" id="IPR019382">
    <property type="entry name" value="eIF3l"/>
</dbReference>
<proteinExistence type="inferred from homology"/>
<gene>
    <name evidence="5" type="ORF">CYMTET_43633</name>
</gene>
<dbReference type="GO" id="GO:0001732">
    <property type="term" value="P:formation of cytoplasmic translation initiation complex"/>
    <property type="evidence" value="ECO:0007669"/>
    <property type="project" value="UniProtKB-UniRule"/>
</dbReference>
<dbReference type="AlphaFoldDB" id="A0AAE0C3G1"/>
<keyword evidence="3 4" id="KW-0648">Protein biosynthesis</keyword>
<protein>
    <recommendedName>
        <fullName evidence="4">Eukaryotic translation initiation factor 3 subunit L</fullName>
        <shortName evidence="4">eIF3l</shortName>
    </recommendedName>
</protein>
<evidence type="ECO:0000256" key="1">
    <source>
        <dbReference type="ARBA" id="ARBA00022490"/>
    </source>
</evidence>
<evidence type="ECO:0000313" key="5">
    <source>
        <dbReference type="EMBL" id="KAK3246845.1"/>
    </source>
</evidence>
<reference evidence="5 6" key="1">
    <citation type="journal article" date="2015" name="Genome Biol. Evol.">
        <title>Comparative Genomics of a Bacterivorous Green Alga Reveals Evolutionary Causalities and Consequences of Phago-Mixotrophic Mode of Nutrition.</title>
        <authorList>
            <person name="Burns J.A."/>
            <person name="Paasch A."/>
            <person name="Narechania A."/>
            <person name="Kim E."/>
        </authorList>
    </citation>
    <scope>NUCLEOTIDE SEQUENCE [LARGE SCALE GENOMIC DNA]</scope>
    <source>
        <strain evidence="5 6">PLY_AMNH</strain>
    </source>
</reference>
<name>A0AAE0C3G1_9CHLO</name>
<dbReference type="Pfam" id="PF10255">
    <property type="entry name" value="Paf67"/>
    <property type="match status" value="1"/>
</dbReference>
<evidence type="ECO:0000313" key="6">
    <source>
        <dbReference type="Proteomes" id="UP001190700"/>
    </source>
</evidence>
<evidence type="ECO:0000256" key="2">
    <source>
        <dbReference type="ARBA" id="ARBA00022540"/>
    </source>
</evidence>
<dbReference type="EMBL" id="LGRX02029421">
    <property type="protein sequence ID" value="KAK3246845.1"/>
    <property type="molecule type" value="Genomic_DNA"/>
</dbReference>
<comment type="caution">
    <text evidence="5">The sequence shown here is derived from an EMBL/GenBank/DDBJ whole genome shotgun (WGS) entry which is preliminary data.</text>
</comment>
<comment type="function">
    <text evidence="4">Component of the eukaryotic translation initiation factor 3 (eIF-3) complex, which is involved in protein synthesis of a specialized repertoire of mRNAs and, together with other initiation factors, stimulates binding of mRNA and methionyl-tRNAi to the 40S ribosome. The eIF-3 complex specifically targets and initiates translation of a subset of mRNAs involved in cell proliferation.</text>
</comment>
<comment type="subunit">
    <text evidence="4">Component of the eukaryotic translation initiation factor 3 (eIF-3) complex.</text>
</comment>
<dbReference type="Proteomes" id="UP001190700">
    <property type="component" value="Unassembled WGS sequence"/>
</dbReference>
<organism evidence="5 6">
    <name type="scientific">Cymbomonas tetramitiformis</name>
    <dbReference type="NCBI Taxonomy" id="36881"/>
    <lineage>
        <taxon>Eukaryota</taxon>
        <taxon>Viridiplantae</taxon>
        <taxon>Chlorophyta</taxon>
        <taxon>Pyramimonadophyceae</taxon>
        <taxon>Pyramimonadales</taxon>
        <taxon>Pyramimonadaceae</taxon>
        <taxon>Cymbomonas</taxon>
    </lineage>
</organism>
<evidence type="ECO:0000256" key="3">
    <source>
        <dbReference type="ARBA" id="ARBA00022917"/>
    </source>
</evidence>
<keyword evidence="6" id="KW-1185">Reference proteome</keyword>
<dbReference type="PANTHER" id="PTHR13242:SF0">
    <property type="entry name" value="EUKARYOTIC TRANSLATION INITIATION FACTOR 3 SUBUNIT L"/>
    <property type="match status" value="1"/>
</dbReference>
<comment type="subcellular location">
    <subcellularLocation>
        <location evidence="4">Cytoplasm</location>
    </subcellularLocation>
</comment>